<feature type="domain" description="ABC transmembrane type-1" evidence="10">
    <location>
        <begin position="893"/>
        <end position="1170"/>
    </location>
</feature>
<feature type="transmembrane region" description="Helical" evidence="8">
    <location>
        <begin position="75"/>
        <end position="93"/>
    </location>
</feature>
<feature type="domain" description="ABC transporter" evidence="9">
    <location>
        <begin position="611"/>
        <end position="839"/>
    </location>
</feature>
<keyword evidence="6 8" id="KW-1133">Transmembrane helix</keyword>
<feature type="transmembrane region" description="Helical" evidence="8">
    <location>
        <begin position="508"/>
        <end position="530"/>
    </location>
</feature>
<dbReference type="GO" id="GO:0140359">
    <property type="term" value="F:ABC-type transporter activity"/>
    <property type="evidence" value="ECO:0007669"/>
    <property type="project" value="InterPro"/>
</dbReference>
<evidence type="ECO:0000259" key="9">
    <source>
        <dbReference type="PROSITE" id="PS50893"/>
    </source>
</evidence>
<dbReference type="CDD" id="cd18580">
    <property type="entry name" value="ABC_6TM_ABCC_D2"/>
    <property type="match status" value="1"/>
</dbReference>
<name>A0A4S9Q6Y7_AURPU</name>
<dbReference type="Proteomes" id="UP000305064">
    <property type="component" value="Unassembled WGS sequence"/>
</dbReference>
<feature type="domain" description="ABC transporter" evidence="9">
    <location>
        <begin position="1207"/>
        <end position="1458"/>
    </location>
</feature>
<accession>A0A4S9Q6Y7</accession>
<dbReference type="InterPro" id="IPR044726">
    <property type="entry name" value="ABCC_6TM_D2"/>
</dbReference>
<feature type="transmembrane region" description="Helical" evidence="8">
    <location>
        <begin position="19"/>
        <end position="39"/>
    </location>
</feature>
<proteinExistence type="predicted"/>
<dbReference type="InterPro" id="IPR017871">
    <property type="entry name" value="ABC_transporter-like_CS"/>
</dbReference>
<dbReference type="GO" id="GO:0016887">
    <property type="term" value="F:ATP hydrolysis activity"/>
    <property type="evidence" value="ECO:0007669"/>
    <property type="project" value="InterPro"/>
</dbReference>
<dbReference type="Gene3D" id="1.20.1560.10">
    <property type="entry name" value="ABC transporter type 1, transmembrane domain"/>
    <property type="match status" value="2"/>
</dbReference>
<gene>
    <name evidence="11" type="ORF">D6C94_00535</name>
</gene>
<reference evidence="11 12" key="1">
    <citation type="submission" date="2018-10" db="EMBL/GenBank/DDBJ databases">
        <title>Fifty Aureobasidium pullulans genomes reveal a recombining polyextremotolerant generalist.</title>
        <authorList>
            <person name="Gostincar C."/>
            <person name="Turk M."/>
            <person name="Zajc J."/>
            <person name="Gunde-Cimerman N."/>
        </authorList>
    </citation>
    <scope>NUCLEOTIDE SEQUENCE [LARGE SCALE GENOMIC DNA]</scope>
    <source>
        <strain evidence="11 12">EXF-4256</strain>
    </source>
</reference>
<dbReference type="InterPro" id="IPR050173">
    <property type="entry name" value="ABC_transporter_C-like"/>
</dbReference>
<dbReference type="InterPro" id="IPR027417">
    <property type="entry name" value="P-loop_NTPase"/>
</dbReference>
<keyword evidence="7 8" id="KW-0472">Membrane</keyword>
<feature type="transmembrane region" description="Helical" evidence="8">
    <location>
        <begin position="1142"/>
        <end position="1162"/>
    </location>
</feature>
<evidence type="ECO:0000256" key="8">
    <source>
        <dbReference type="SAM" id="Phobius"/>
    </source>
</evidence>
<evidence type="ECO:0000259" key="10">
    <source>
        <dbReference type="PROSITE" id="PS50929"/>
    </source>
</evidence>
<dbReference type="PANTHER" id="PTHR24223">
    <property type="entry name" value="ATP-BINDING CASSETTE SUB-FAMILY C"/>
    <property type="match status" value="1"/>
</dbReference>
<dbReference type="InterPro" id="IPR025662">
    <property type="entry name" value="Sigma_54_int_dom_ATP-bd_1"/>
</dbReference>
<feature type="transmembrane region" description="Helical" evidence="8">
    <location>
        <begin position="134"/>
        <end position="160"/>
    </location>
</feature>
<evidence type="ECO:0000256" key="2">
    <source>
        <dbReference type="ARBA" id="ARBA00022448"/>
    </source>
</evidence>
<feature type="domain" description="ABC transmembrane type-1" evidence="10">
    <location>
        <begin position="294"/>
        <end position="568"/>
    </location>
</feature>
<dbReference type="InterPro" id="IPR003439">
    <property type="entry name" value="ABC_transporter-like_ATP-bd"/>
</dbReference>
<dbReference type="FunFam" id="1.20.1560.10:FF:000066">
    <property type="entry name" value="ABC multidrug transporter (Eurofung)"/>
    <property type="match status" value="1"/>
</dbReference>
<evidence type="ECO:0000256" key="6">
    <source>
        <dbReference type="ARBA" id="ARBA00022989"/>
    </source>
</evidence>
<dbReference type="Pfam" id="PF00005">
    <property type="entry name" value="ABC_tran"/>
    <property type="match status" value="2"/>
</dbReference>
<dbReference type="GO" id="GO:0005524">
    <property type="term" value="F:ATP binding"/>
    <property type="evidence" value="ECO:0007669"/>
    <property type="project" value="UniProtKB-KW"/>
</dbReference>
<evidence type="ECO:0000313" key="12">
    <source>
        <dbReference type="Proteomes" id="UP000305064"/>
    </source>
</evidence>
<dbReference type="SUPFAM" id="SSF52540">
    <property type="entry name" value="P-loop containing nucleoside triphosphate hydrolases"/>
    <property type="match status" value="2"/>
</dbReference>
<feature type="transmembrane region" description="Helical" evidence="8">
    <location>
        <begin position="883"/>
        <end position="906"/>
    </location>
</feature>
<dbReference type="InterPro" id="IPR036640">
    <property type="entry name" value="ABC1_TM_sf"/>
</dbReference>
<dbReference type="InterPro" id="IPR011527">
    <property type="entry name" value="ABC1_TM_dom"/>
</dbReference>
<dbReference type="GO" id="GO:0016020">
    <property type="term" value="C:membrane"/>
    <property type="evidence" value="ECO:0007669"/>
    <property type="project" value="UniProtKB-SubCell"/>
</dbReference>
<evidence type="ECO:0000313" key="11">
    <source>
        <dbReference type="EMBL" id="THY79488.1"/>
    </source>
</evidence>
<dbReference type="InterPro" id="IPR003593">
    <property type="entry name" value="AAA+_ATPase"/>
</dbReference>
<sequence length="1458" mass="162448">MQSNIAARLMETLMDTSQWLYFLPVVASVYVTIAVFFRWRELQKSCIKVSVSHQGNTKVLSLSAVCQQHHRVLTVYKLFSLALLVFQSCIVGWSVNSPLQPGNTISEVIHLVAIASIAFLSPREHYRSLSPSKLLVVYLSIRTIADAFTLLFILGTWSALALALKTFLEAGNLIAESQSKESILLDNFRDVSPEEKAGPWSQGVFWWINSALFARQKAGFSLETLPKNPRQLDPSRLRQRLSLAWDQRSKIPKQISSTKTYNCLTETPTTQFTLPLALLQCLMPEFVTIVPTRLLLIVLRYAQPLLISKILQLLAANSLGGQSYQLSCSIIMVSTIVYIGQAIVSSRYEHQLNRLNVMTRAALVGLIYEKTLNTPFTTYKDFSAVTLMSTDVDSLGKISDMFHEAWSQVLEVGVGVTLLAQQIGWFCLVPLLLISGCSNMTRYVAKNLRPKQHAWNKATQDRINKVVSILSSIKIVRMLGLTEVVKSQISDSRHVEIEASKDMRWVSVLANASANALGLFTPPITVILFAAFGKSRLDAETVYTTLAILVMVTHPANMIMTIVPRAIASLASFQRIQDFISKPHYQDSRLRLRQTEGAIVDDVSRTSQPAIELDNVEFKLADAINAVLENISLRIDRGSIVICTGPTGVGKSVLALAIAGEVTPSKGSISVISKSTALCVQSAWLSGQSVSEMIRGCSSSSVSHDEGWYRQVLEACCIDQEIMLHLSTSAGSGHARLSGGQRQRIALARAVYQRCDILVLDDPFSALDQRTQDLVIVNLLSPDGLLRHMHTTVFLITNAARAYPLADRILLLEQRSIKFDGDWSEYLAQSGSLTSYTHEHDGIQAEVDENKQPAVVRNQKQQVIKDDEFDLDRRPGDAAVYGYYLRSVGAFNMIALLSCTALYSFFSIFPQYWLKWWTESKTANDTFYMLGYLVLSMIAWASTSTMLWVNFMKLAPRSGAVLHARLLGTVLGAPMSYFLNNDIGTIVNRFSQDIQLIDRDLPSALAALCTQIFKLAMQCSLLLTSQKLLVFALPIYAIFIYIVQKVYLRTSRQIRYLELESRSAVYSSFLETVEGITTIRSSNQQQTYLSRTTQNLDLSQRAFYLFLCLQRWLNIILDLAIAIVAIVVITLAVFFTSETSSADVGIALNMVLVANTTLLRLVENWTRMETSVGAAARLKELEDSVPREEDCAVETVVPKDWPSAGGLVLRDLRVGYGSRVVLSNINLTIHAGQKVFICGETGSGKSTLLTALLRLSTIHHGSIILDNIDITHLSPSLLRSRCFITIPQDAFFQPDISLRDNLDPGNHHSDIEIMTALEKLQLWSYFLDTVSSSFHDDRASQVLAQPLSFFPPLSVGHSQLLSLTRALLHCSHHARLNRKPMILLDEPAANLDAEFEDLSSKIIEEEFTEKGFTVCMITHSMKDLRQRVRRGKDVVVRVRDGGVEVVEFEMGKESVMVG</sequence>
<organism evidence="11 12">
    <name type="scientific">Aureobasidium pullulans</name>
    <name type="common">Black yeast</name>
    <name type="synonym">Pullularia pullulans</name>
    <dbReference type="NCBI Taxonomy" id="5580"/>
    <lineage>
        <taxon>Eukaryota</taxon>
        <taxon>Fungi</taxon>
        <taxon>Dikarya</taxon>
        <taxon>Ascomycota</taxon>
        <taxon>Pezizomycotina</taxon>
        <taxon>Dothideomycetes</taxon>
        <taxon>Dothideomycetidae</taxon>
        <taxon>Dothideales</taxon>
        <taxon>Saccotheciaceae</taxon>
        <taxon>Aureobasidium</taxon>
    </lineage>
</organism>
<evidence type="ECO:0008006" key="13">
    <source>
        <dbReference type="Google" id="ProtNLM"/>
    </source>
</evidence>
<feature type="transmembrane region" description="Helical" evidence="8">
    <location>
        <begin position="542"/>
        <end position="563"/>
    </location>
</feature>
<dbReference type="PROSITE" id="PS00675">
    <property type="entry name" value="SIGMA54_INTERACT_1"/>
    <property type="match status" value="1"/>
</dbReference>
<dbReference type="SUPFAM" id="SSF90123">
    <property type="entry name" value="ABC transporter transmembrane region"/>
    <property type="match status" value="2"/>
</dbReference>
<dbReference type="PROSITE" id="PS50893">
    <property type="entry name" value="ABC_TRANSPORTER_2"/>
    <property type="match status" value="2"/>
</dbReference>
<dbReference type="SMART" id="SM00382">
    <property type="entry name" value="AAA"/>
    <property type="match status" value="2"/>
</dbReference>
<dbReference type="PROSITE" id="PS00211">
    <property type="entry name" value="ABC_TRANSPORTER_1"/>
    <property type="match status" value="1"/>
</dbReference>
<evidence type="ECO:0000256" key="4">
    <source>
        <dbReference type="ARBA" id="ARBA00022741"/>
    </source>
</evidence>
<dbReference type="CDD" id="cd18579">
    <property type="entry name" value="ABC_6TM_ABCC_D1"/>
    <property type="match status" value="1"/>
</dbReference>
<dbReference type="PANTHER" id="PTHR24223:SF345">
    <property type="entry name" value="ABC MULTIDRUG TRANSPORTER (EUROFUNG)"/>
    <property type="match status" value="1"/>
</dbReference>
<keyword evidence="3 8" id="KW-0812">Transmembrane</keyword>
<evidence type="ECO:0000256" key="1">
    <source>
        <dbReference type="ARBA" id="ARBA00004141"/>
    </source>
</evidence>
<feature type="transmembrane region" description="Helical" evidence="8">
    <location>
        <begin position="926"/>
        <end position="949"/>
    </location>
</feature>
<feature type="transmembrane region" description="Helical" evidence="8">
    <location>
        <begin position="423"/>
        <end position="445"/>
    </location>
</feature>
<keyword evidence="2" id="KW-0813">Transport</keyword>
<feature type="transmembrane region" description="Helical" evidence="8">
    <location>
        <begin position="105"/>
        <end position="122"/>
    </location>
</feature>
<comment type="subcellular location">
    <subcellularLocation>
        <location evidence="1">Membrane</location>
        <topology evidence="1">Multi-pass membrane protein</topology>
    </subcellularLocation>
</comment>
<dbReference type="PROSITE" id="PS50929">
    <property type="entry name" value="ABC_TM1F"/>
    <property type="match status" value="2"/>
</dbReference>
<evidence type="ECO:0000256" key="5">
    <source>
        <dbReference type="ARBA" id="ARBA00022840"/>
    </source>
</evidence>
<dbReference type="InterPro" id="IPR044746">
    <property type="entry name" value="ABCC_6TM_D1"/>
</dbReference>
<dbReference type="EMBL" id="QZBJ01000002">
    <property type="protein sequence ID" value="THY79488.1"/>
    <property type="molecule type" value="Genomic_DNA"/>
</dbReference>
<feature type="transmembrane region" description="Helical" evidence="8">
    <location>
        <begin position="1115"/>
        <end position="1136"/>
    </location>
</feature>
<dbReference type="Gene3D" id="3.40.50.300">
    <property type="entry name" value="P-loop containing nucleotide triphosphate hydrolases"/>
    <property type="match status" value="2"/>
</dbReference>
<dbReference type="Pfam" id="PF00664">
    <property type="entry name" value="ABC_membrane"/>
    <property type="match status" value="2"/>
</dbReference>
<feature type="transmembrane region" description="Helical" evidence="8">
    <location>
        <begin position="961"/>
        <end position="979"/>
    </location>
</feature>
<evidence type="ECO:0000256" key="7">
    <source>
        <dbReference type="ARBA" id="ARBA00023136"/>
    </source>
</evidence>
<protein>
    <recommendedName>
        <fullName evidence="13">P-loop containing nucleoside triphosphate hydrolase protein</fullName>
    </recommendedName>
</protein>
<keyword evidence="5" id="KW-0067">ATP-binding</keyword>
<evidence type="ECO:0000256" key="3">
    <source>
        <dbReference type="ARBA" id="ARBA00022692"/>
    </source>
</evidence>
<keyword evidence="4" id="KW-0547">Nucleotide-binding</keyword>
<comment type="caution">
    <text evidence="11">The sequence shown here is derived from an EMBL/GenBank/DDBJ whole genome shotgun (WGS) entry which is preliminary data.</text>
</comment>
<feature type="transmembrane region" description="Helical" evidence="8">
    <location>
        <begin position="1028"/>
        <end position="1048"/>
    </location>
</feature>